<evidence type="ECO:0000256" key="5">
    <source>
        <dbReference type="SAM" id="Phobius"/>
    </source>
</evidence>
<keyword evidence="6" id="KW-0496">Mitochondrion</keyword>
<evidence type="ECO:0000313" key="6">
    <source>
        <dbReference type="EMBL" id="BBQ05360.1"/>
    </source>
</evidence>
<dbReference type="Pfam" id="PF00902">
    <property type="entry name" value="TatC"/>
    <property type="match status" value="1"/>
</dbReference>
<feature type="transmembrane region" description="Helical" evidence="5">
    <location>
        <begin position="212"/>
        <end position="229"/>
    </location>
</feature>
<feature type="transmembrane region" description="Helical" evidence="5">
    <location>
        <begin position="235"/>
        <end position="255"/>
    </location>
</feature>
<keyword evidence="2 5" id="KW-0812">Transmembrane</keyword>
<feature type="transmembrane region" description="Helical" evidence="5">
    <location>
        <begin position="162"/>
        <end position="183"/>
    </location>
</feature>
<evidence type="ECO:0000256" key="2">
    <source>
        <dbReference type="ARBA" id="ARBA00022692"/>
    </source>
</evidence>
<protein>
    <submittedName>
        <fullName evidence="6">Twin-arginine translocase TatC</fullName>
    </submittedName>
</protein>
<geneLocation type="mitochondrion" evidence="6"/>
<sequence length="269" mass="31453">MEKKGKENKIQVWGWENHVLEGKYRLFWTMVGFITSFATALYWSPVWLAWGFWPWCKTGGGIQYTDPWEGFQTYLTVAGILFVWLGTTVVYIQGRFFLKPGSSPSAIQTGDRLFFAIQVGWGIGAWYVANLLSPLSFEFMSHFLAEEGVFIPKAAMLWQRFFQLWFAFLIVSLLPILWILGLIRPLQSRFQKETTFWKAVPAWTRRANARRWLWLGLLIVGAICTPPDLFSQMAIVLPLVFFVEGVWWWLCLRVVRHPDYKQYVSSERN</sequence>
<comment type="subcellular location">
    <subcellularLocation>
        <location evidence="1">Membrane</location>
        <topology evidence="1">Multi-pass membrane protein</topology>
    </subcellularLocation>
</comment>
<dbReference type="InterPro" id="IPR002033">
    <property type="entry name" value="TatC"/>
</dbReference>
<organism evidence="6">
    <name type="scientific">Hemiarma marina</name>
    <dbReference type="NCBI Taxonomy" id="1848298"/>
    <lineage>
        <taxon>Eukaryota</taxon>
        <taxon>Cryptophyceae</taxon>
        <taxon>Cyathomonadacea</taxon>
        <taxon>Goniomonadaceae</taxon>
    </lineage>
</organism>
<gene>
    <name evidence="6" type="primary">tatC</name>
</gene>
<dbReference type="EMBL" id="LC515367">
    <property type="protein sequence ID" value="BBQ05360.1"/>
    <property type="molecule type" value="Genomic_DNA"/>
</dbReference>
<reference evidence="6" key="1">
    <citation type="submission" date="2019-12" db="EMBL/GenBank/DDBJ databases">
        <title>Mitochondrial genomes of Hemiarma marina and Leucocryptos marina revised the evolution of cytochrome c maturation in Cryptista.</title>
        <authorList>
            <person name="Nishimura Y."/>
            <person name="Kume K."/>
            <person name="Sonehara K."/>
            <person name="Tanifuji G."/>
            <person name="Shiratori T."/>
            <person name="Ishida K."/>
            <person name="Hashimoto T."/>
            <person name="Inagaki Y."/>
            <person name="Ohkuma M."/>
        </authorList>
    </citation>
    <scope>NUCLEOTIDE SEQUENCE</scope>
    <source>
        <strain evidence="6">SRT149</strain>
    </source>
</reference>
<keyword evidence="4 5" id="KW-0472">Membrane</keyword>
<accession>A0A679ELH9</accession>
<evidence type="ECO:0000256" key="3">
    <source>
        <dbReference type="ARBA" id="ARBA00022989"/>
    </source>
</evidence>
<name>A0A679ELH9_9CRYP</name>
<dbReference type="AlphaFoldDB" id="A0A679ELH9"/>
<evidence type="ECO:0000256" key="1">
    <source>
        <dbReference type="ARBA" id="ARBA00004141"/>
    </source>
</evidence>
<evidence type="ECO:0000256" key="4">
    <source>
        <dbReference type="ARBA" id="ARBA00023136"/>
    </source>
</evidence>
<keyword evidence="3 5" id="KW-1133">Transmembrane helix</keyword>
<feature type="transmembrane region" description="Helical" evidence="5">
    <location>
        <begin position="113"/>
        <end position="132"/>
    </location>
</feature>
<feature type="transmembrane region" description="Helical" evidence="5">
    <location>
        <begin position="26"/>
        <end position="53"/>
    </location>
</feature>
<dbReference type="GO" id="GO:0016020">
    <property type="term" value="C:membrane"/>
    <property type="evidence" value="ECO:0007669"/>
    <property type="project" value="UniProtKB-SubCell"/>
</dbReference>
<feature type="transmembrane region" description="Helical" evidence="5">
    <location>
        <begin position="73"/>
        <end position="92"/>
    </location>
</feature>
<proteinExistence type="predicted"/>